<dbReference type="OrthoDB" id="6123450at2759"/>
<evidence type="ECO:0000259" key="12">
    <source>
        <dbReference type="PROSITE" id="PS51166"/>
    </source>
</evidence>
<dbReference type="InterPro" id="IPR034836">
    <property type="entry name" value="CBM20_glucoamylase"/>
</dbReference>
<dbReference type="InterPro" id="IPR013784">
    <property type="entry name" value="Carb-bd-like_fold"/>
</dbReference>
<protein>
    <recommendedName>
        <fullName evidence="12">CBM20 domain-containing protein</fullName>
    </recommendedName>
</protein>
<keyword evidence="6" id="KW-0325">Glycoprotein</keyword>
<feature type="signal peptide" evidence="11">
    <location>
        <begin position="1"/>
        <end position="20"/>
    </location>
</feature>
<keyword evidence="7" id="KW-0119">Carbohydrate metabolism</keyword>
<evidence type="ECO:0000256" key="6">
    <source>
        <dbReference type="ARBA" id="ARBA00023180"/>
    </source>
</evidence>
<accession>A0A8H7XNW3</accession>
<evidence type="ECO:0000256" key="3">
    <source>
        <dbReference type="ARBA" id="ARBA00022729"/>
    </source>
</evidence>
<evidence type="ECO:0000256" key="8">
    <source>
        <dbReference type="ARBA" id="ARBA00023326"/>
    </source>
</evidence>
<dbReference type="GO" id="GO:0046872">
    <property type="term" value="F:metal ion binding"/>
    <property type="evidence" value="ECO:0007669"/>
    <property type="project" value="UniProtKB-KW"/>
</dbReference>
<comment type="caution">
    <text evidence="13">The sequence shown here is derived from an EMBL/GenBank/DDBJ whole genome shotgun (WGS) entry which is preliminary data.</text>
</comment>
<dbReference type="Pfam" id="PF03067">
    <property type="entry name" value="LPMO_10"/>
    <property type="match status" value="1"/>
</dbReference>
<keyword evidence="4" id="KW-0186">Copper</keyword>
<keyword evidence="5" id="KW-1015">Disulfide bond</keyword>
<evidence type="ECO:0000256" key="11">
    <source>
        <dbReference type="SAM" id="SignalP"/>
    </source>
</evidence>
<dbReference type="AlphaFoldDB" id="A0A8H7XNW3"/>
<dbReference type="GO" id="GO:2001070">
    <property type="term" value="F:starch binding"/>
    <property type="evidence" value="ECO:0007669"/>
    <property type="project" value="InterPro"/>
</dbReference>
<dbReference type="InterPro" id="IPR002044">
    <property type="entry name" value="CBM20"/>
</dbReference>
<evidence type="ECO:0000256" key="5">
    <source>
        <dbReference type="ARBA" id="ARBA00023157"/>
    </source>
</evidence>
<feature type="chain" id="PRO_5034552871" description="CBM20 domain-containing protein" evidence="11">
    <location>
        <begin position="21"/>
        <end position="396"/>
    </location>
</feature>
<name>A0A8H7XNW3_PSICU</name>
<dbReference type="InterPro" id="IPR004302">
    <property type="entry name" value="Cellulose/chitin-bd_N"/>
</dbReference>
<evidence type="ECO:0000256" key="2">
    <source>
        <dbReference type="ARBA" id="ARBA00022723"/>
    </source>
</evidence>
<dbReference type="EMBL" id="JAFIQS010000012">
    <property type="protein sequence ID" value="KAG5164138.1"/>
    <property type="molecule type" value="Genomic_DNA"/>
</dbReference>
<keyword evidence="8" id="KW-0624">Polysaccharide degradation</keyword>
<gene>
    <name evidence="13" type="ORF">JR316_010632</name>
</gene>
<evidence type="ECO:0000256" key="7">
    <source>
        <dbReference type="ARBA" id="ARBA00023277"/>
    </source>
</evidence>
<dbReference type="InterPro" id="IPR013783">
    <property type="entry name" value="Ig-like_fold"/>
</dbReference>
<dbReference type="CDD" id="cd05811">
    <property type="entry name" value="CBM20_glucoamylase"/>
    <property type="match status" value="1"/>
</dbReference>
<evidence type="ECO:0000256" key="1">
    <source>
        <dbReference type="ARBA" id="ARBA00001973"/>
    </source>
</evidence>
<comment type="cofactor">
    <cofactor evidence="1">
        <name>Cu(2+)</name>
        <dbReference type="ChEBI" id="CHEBI:29036"/>
    </cofactor>
</comment>
<dbReference type="PANTHER" id="PTHR36575">
    <property type="entry name" value="BINDING PROTEIN, PUTATIVE (AFU_ORTHOLOGUE AFUA_1G14430)-RELATED"/>
    <property type="match status" value="1"/>
</dbReference>
<dbReference type="GO" id="GO:0000272">
    <property type="term" value="P:polysaccharide catabolic process"/>
    <property type="evidence" value="ECO:0007669"/>
    <property type="project" value="UniProtKB-KW"/>
</dbReference>
<dbReference type="Gene3D" id="2.60.40.10">
    <property type="entry name" value="Immunoglobulins"/>
    <property type="match status" value="1"/>
</dbReference>
<dbReference type="PROSITE" id="PS51166">
    <property type="entry name" value="CBM20"/>
    <property type="match status" value="1"/>
</dbReference>
<organism evidence="13">
    <name type="scientific">Psilocybe cubensis</name>
    <name type="common">Psychedelic mushroom</name>
    <name type="synonym">Stropharia cubensis</name>
    <dbReference type="NCBI Taxonomy" id="181762"/>
    <lineage>
        <taxon>Eukaryota</taxon>
        <taxon>Fungi</taxon>
        <taxon>Dikarya</taxon>
        <taxon>Basidiomycota</taxon>
        <taxon>Agaricomycotina</taxon>
        <taxon>Agaricomycetes</taxon>
        <taxon>Agaricomycetidae</taxon>
        <taxon>Agaricales</taxon>
        <taxon>Agaricineae</taxon>
        <taxon>Strophariaceae</taxon>
        <taxon>Psilocybe</taxon>
    </lineage>
</organism>
<sequence length="396" mass="41745">MKSTNFFIASALWFAASVYGHGYMTIPKSRSRLGSEAGIDTCPECAILEPVQSWPDLTAAPVGRSGPCGYNARVSVDYNNPATNWGNTPVVTYTAGSTVSVEWCVDHNGDHGGMFSYRICQDQDIVNKLMTPGYLPTDAEKQAAEDCFQAGTLDCTDVDGQTCEFSGDCSPGQPCYRNDWFTCKPFSDTKCQGVDNSALGSCYTSIAGGYTVTKKVKIPNYTSDHTILSLRWNSFQTGQIYLSCADIAITGGTGSSTTALPPSSTTSFPSSSTSTATSSAPSSSSTAPACSIPGNVAVTFNELVTTVFGDTIKLVGSIPQLGSWNTGSALPLSASAYTSSNPLWSITMSLPVGASFEYKFLKVSSSGAVTWESDPNRSYTVPSSCAASVAASSTWR</sequence>
<dbReference type="SMART" id="SM01065">
    <property type="entry name" value="CBM_2"/>
    <property type="match status" value="1"/>
</dbReference>
<feature type="region of interest" description="Disordered" evidence="10">
    <location>
        <begin position="256"/>
        <end position="288"/>
    </location>
</feature>
<evidence type="ECO:0000256" key="10">
    <source>
        <dbReference type="SAM" id="MobiDB-lite"/>
    </source>
</evidence>
<dbReference type="PANTHER" id="PTHR36575:SF2">
    <property type="entry name" value="CHITIN-BINDING TYPE-4 DOMAIN-CONTAINING PROTEIN-RELATED"/>
    <property type="match status" value="1"/>
</dbReference>
<evidence type="ECO:0000313" key="13">
    <source>
        <dbReference type="EMBL" id="KAG5164138.1"/>
    </source>
</evidence>
<evidence type="ECO:0000256" key="4">
    <source>
        <dbReference type="ARBA" id="ARBA00023008"/>
    </source>
</evidence>
<dbReference type="InterPro" id="IPR052282">
    <property type="entry name" value="Starch-active_LPMO"/>
</dbReference>
<dbReference type="Pfam" id="PF00686">
    <property type="entry name" value="CBM_20"/>
    <property type="match status" value="1"/>
</dbReference>
<keyword evidence="2" id="KW-0479">Metal-binding</keyword>
<reference evidence="13" key="1">
    <citation type="submission" date="2021-02" db="EMBL/GenBank/DDBJ databases">
        <title>Psilocybe cubensis genome.</title>
        <authorList>
            <person name="Mckernan K.J."/>
            <person name="Crawford S."/>
            <person name="Trippe A."/>
            <person name="Kane L.T."/>
            <person name="Mclaughlin S."/>
        </authorList>
    </citation>
    <scope>NUCLEOTIDE SEQUENCE [LARGE SCALE GENOMIC DNA]</scope>
    <source>
        <strain evidence="13">MGC-MH-2018</strain>
    </source>
</reference>
<feature type="domain" description="CBM20" evidence="12">
    <location>
        <begin position="290"/>
        <end position="396"/>
    </location>
</feature>
<keyword evidence="3 11" id="KW-0732">Signal</keyword>
<evidence type="ECO:0000256" key="9">
    <source>
        <dbReference type="ARBA" id="ARBA00034311"/>
    </source>
</evidence>
<proteinExistence type="inferred from homology"/>
<comment type="similarity">
    <text evidence="9">Belongs to the polysaccharide monooxygenase AA13 family.</text>
</comment>
<dbReference type="SUPFAM" id="SSF49452">
    <property type="entry name" value="Starch-binding domain-like"/>
    <property type="match status" value="1"/>
</dbReference>
<dbReference type="FunFam" id="2.60.40.10:FF:000552">
    <property type="entry name" value="Related to glucoamylase"/>
    <property type="match status" value="1"/>
</dbReference>